<feature type="region of interest" description="Disordered" evidence="1">
    <location>
        <begin position="80"/>
        <end position="131"/>
    </location>
</feature>
<protein>
    <submittedName>
        <fullName evidence="2">Uncharacterized protein</fullName>
    </submittedName>
</protein>
<feature type="compositionally biased region" description="Polar residues" evidence="1">
    <location>
        <begin position="96"/>
        <end position="105"/>
    </location>
</feature>
<organism evidence="2 3">
    <name type="scientific">Portunus trituberculatus</name>
    <name type="common">Swimming crab</name>
    <name type="synonym">Neptunus trituberculatus</name>
    <dbReference type="NCBI Taxonomy" id="210409"/>
    <lineage>
        <taxon>Eukaryota</taxon>
        <taxon>Metazoa</taxon>
        <taxon>Ecdysozoa</taxon>
        <taxon>Arthropoda</taxon>
        <taxon>Crustacea</taxon>
        <taxon>Multicrustacea</taxon>
        <taxon>Malacostraca</taxon>
        <taxon>Eumalacostraca</taxon>
        <taxon>Eucarida</taxon>
        <taxon>Decapoda</taxon>
        <taxon>Pleocyemata</taxon>
        <taxon>Brachyura</taxon>
        <taxon>Eubrachyura</taxon>
        <taxon>Portunoidea</taxon>
        <taxon>Portunidae</taxon>
        <taxon>Portuninae</taxon>
        <taxon>Portunus</taxon>
    </lineage>
</organism>
<accession>A0A5B7JLX0</accession>
<sequence>MSGNGDSVSQPLSLPHTKIVWADDTGIPGTKYCCVCSYTVRVKPSVPCSQANCPNVACKGCCEDNTFCCSTTSQLRSVGGITRPVIREPRKPRQLRNISHTSTYTDETDRPALSAPHTPAQTHPAARPSLR</sequence>
<dbReference type="EMBL" id="VSRR010103525">
    <property type="protein sequence ID" value="MPC95789.1"/>
    <property type="molecule type" value="Genomic_DNA"/>
</dbReference>
<dbReference type="Proteomes" id="UP000324222">
    <property type="component" value="Unassembled WGS sequence"/>
</dbReference>
<evidence type="ECO:0000313" key="2">
    <source>
        <dbReference type="EMBL" id="MPC95789.1"/>
    </source>
</evidence>
<evidence type="ECO:0000313" key="3">
    <source>
        <dbReference type="Proteomes" id="UP000324222"/>
    </source>
</evidence>
<gene>
    <name evidence="2" type="ORF">E2C01_091015</name>
</gene>
<keyword evidence="3" id="KW-1185">Reference proteome</keyword>
<reference evidence="2 3" key="1">
    <citation type="submission" date="2019-05" db="EMBL/GenBank/DDBJ databases">
        <title>Another draft genome of Portunus trituberculatus and its Hox gene families provides insights of decapod evolution.</title>
        <authorList>
            <person name="Jeong J.-H."/>
            <person name="Song I."/>
            <person name="Kim S."/>
            <person name="Choi T."/>
            <person name="Kim D."/>
            <person name="Ryu S."/>
            <person name="Kim W."/>
        </authorList>
    </citation>
    <scope>NUCLEOTIDE SEQUENCE [LARGE SCALE GENOMIC DNA]</scope>
    <source>
        <tissue evidence="2">Muscle</tissue>
    </source>
</reference>
<evidence type="ECO:0000256" key="1">
    <source>
        <dbReference type="SAM" id="MobiDB-lite"/>
    </source>
</evidence>
<name>A0A5B7JLX0_PORTR</name>
<proteinExistence type="predicted"/>
<feature type="compositionally biased region" description="Low complexity" evidence="1">
    <location>
        <begin position="115"/>
        <end position="131"/>
    </location>
</feature>
<dbReference type="AlphaFoldDB" id="A0A5B7JLX0"/>
<comment type="caution">
    <text evidence="2">The sequence shown here is derived from an EMBL/GenBank/DDBJ whole genome shotgun (WGS) entry which is preliminary data.</text>
</comment>